<dbReference type="OrthoDB" id="32870at10239"/>
<organism evidence="1 2">
    <name type="scientific">Bacillus phage CP-51</name>
    <dbReference type="NCBI Taxonomy" id="1391188"/>
    <lineage>
        <taxon>Viruses</taxon>
        <taxon>Duplodnaviria</taxon>
        <taxon>Heunggongvirae</taxon>
        <taxon>Uroviricota</taxon>
        <taxon>Caudoviricetes</taxon>
        <taxon>Herelleviridae</taxon>
        <taxon>Spounavirinae</taxon>
        <taxon>Siminovitchvirus</taxon>
        <taxon>Siminovitchvirus CP51</taxon>
    </lineage>
</organism>
<sequence>MMMMRIIPMELVTVDGELLNKHSDGERGHKFRTDNNKHYDWSNPLAFVPREGELLTYKKFSREGTGEEKTYRVVRVIYHTEEDYNNSYKGWVEIRVSEVTEA</sequence>
<dbReference type="GeneID" id="22277142"/>
<dbReference type="Proteomes" id="UP000027382">
    <property type="component" value="Segment"/>
</dbReference>
<proteinExistence type="predicted"/>
<protein>
    <submittedName>
        <fullName evidence="1">Uncharacterized protein</fullName>
    </submittedName>
</protein>
<evidence type="ECO:0000313" key="1">
    <source>
        <dbReference type="EMBL" id="AID50634.1"/>
    </source>
</evidence>
<accession>A0A068EPH1</accession>
<keyword evidence="2" id="KW-1185">Reference proteome</keyword>
<dbReference type="RefSeq" id="YP_009099243.1">
    <property type="nucleotide sequence ID" value="NC_025423.1"/>
</dbReference>
<dbReference type="KEGG" id="vg:22277142"/>
<dbReference type="EMBL" id="KF554508">
    <property type="protein sequence ID" value="AID50634.1"/>
    <property type="molecule type" value="Genomic_DNA"/>
</dbReference>
<reference evidence="1" key="1">
    <citation type="journal article" date="2014" name="Virology">
        <title>The odd one out: Bacillus ACT bacteriophage CP-51 exhibits unusual properties compared to related Spounavirinae W.Ph. and Bastille.</title>
        <authorList>
            <person name="Klumpp J."/>
            <person name="Schmuki M."/>
            <person name="Sozhamannan S."/>
            <person name="Beyer W."/>
            <person name="Fouts D.E."/>
            <person name="Bernbach V."/>
            <person name="Calendar R."/>
            <person name="Loessner M.J."/>
        </authorList>
    </citation>
    <scope>NUCLEOTIDE SEQUENCE [LARGE SCALE GENOMIC DNA]</scope>
</reference>
<evidence type="ECO:0000313" key="2">
    <source>
        <dbReference type="Proteomes" id="UP000027382"/>
    </source>
</evidence>
<name>A0A068EPH1_9CAUD</name>